<dbReference type="AlphaFoldDB" id="A0A9D2QB49"/>
<gene>
    <name evidence="3" type="ORF">H9697_07510</name>
</gene>
<feature type="domain" description="PucR C-terminal helix-turn-helix" evidence="2">
    <location>
        <begin position="317"/>
        <end position="357"/>
    </location>
</feature>
<dbReference type="InterPro" id="IPR042070">
    <property type="entry name" value="PucR_C-HTH_sf"/>
</dbReference>
<evidence type="ECO:0000313" key="4">
    <source>
        <dbReference type="Proteomes" id="UP000823902"/>
    </source>
</evidence>
<dbReference type="Proteomes" id="UP000823902">
    <property type="component" value="Unassembled WGS sequence"/>
</dbReference>
<organism evidence="3 4">
    <name type="scientific">Candidatus Mediterraneibacter faecavium</name>
    <dbReference type="NCBI Taxonomy" id="2838668"/>
    <lineage>
        <taxon>Bacteria</taxon>
        <taxon>Bacillati</taxon>
        <taxon>Bacillota</taxon>
        <taxon>Clostridia</taxon>
        <taxon>Lachnospirales</taxon>
        <taxon>Lachnospiraceae</taxon>
        <taxon>Mediterraneibacter</taxon>
    </lineage>
</organism>
<dbReference type="InterPro" id="IPR025736">
    <property type="entry name" value="PucR_C-HTH_dom"/>
</dbReference>
<evidence type="ECO:0000313" key="3">
    <source>
        <dbReference type="EMBL" id="HJC74777.1"/>
    </source>
</evidence>
<dbReference type="InterPro" id="IPR008599">
    <property type="entry name" value="Diacid_rec"/>
</dbReference>
<sequence>MLDVSMAKKLIERVTEYTSYNVNIMNEDGVIIASRDPERVGTFHEAAYQIVHGGKDIITVEGDHDYPGVLRGMNMVIDIDGRREGVVGVTGNPDEIRPVALITKMAIETMIKYENQKLQSIRRQTRKERFAEMLTHEPNPDPNYIRGLARELNYHEDIVRIPVLCQPEQPKYVDALLETIKSSSSHGGEDISFTLDDKYVLVYKTLDTSKENVFSDYKYILADYLGGALKWMREENIGCRFFVGTFQSNFTQYYYAYRHCRWLADNIHSEHTAVYFYDNAGKYIQQLLPQKELQQIFNVFGSSLSSEFKKDYCELVGSLIDNDFNIAAAARQIFMHKNTFVYRYNKVRDMLNVNPQASPRDKWLLIYLYLYMTP</sequence>
<dbReference type="SUPFAM" id="SSF103190">
    <property type="entry name" value="Sensory domain-like"/>
    <property type="match status" value="1"/>
</dbReference>
<accession>A0A9D2QB49</accession>
<dbReference type="Gene3D" id="1.10.10.2840">
    <property type="entry name" value="PucR C-terminal helix-turn-helix domain"/>
    <property type="match status" value="1"/>
</dbReference>
<dbReference type="PANTHER" id="PTHR33744">
    <property type="entry name" value="CARBOHYDRATE DIACID REGULATOR"/>
    <property type="match status" value="1"/>
</dbReference>
<dbReference type="Pfam" id="PF05651">
    <property type="entry name" value="Diacid_rec"/>
    <property type="match status" value="1"/>
</dbReference>
<dbReference type="InterPro" id="IPR029151">
    <property type="entry name" value="Sensor-like_sf"/>
</dbReference>
<dbReference type="PANTHER" id="PTHR33744:SF15">
    <property type="entry name" value="CARBOHYDRATE DIACID REGULATOR"/>
    <property type="match status" value="1"/>
</dbReference>
<dbReference type="EMBL" id="DWVY01000039">
    <property type="protein sequence ID" value="HJC74777.1"/>
    <property type="molecule type" value="Genomic_DNA"/>
</dbReference>
<proteinExistence type="predicted"/>
<comment type="caution">
    <text evidence="3">The sequence shown here is derived from an EMBL/GenBank/DDBJ whole genome shotgun (WGS) entry which is preliminary data.</text>
</comment>
<evidence type="ECO:0000259" key="1">
    <source>
        <dbReference type="Pfam" id="PF05651"/>
    </source>
</evidence>
<reference evidence="3" key="2">
    <citation type="submission" date="2021-04" db="EMBL/GenBank/DDBJ databases">
        <authorList>
            <person name="Gilroy R."/>
        </authorList>
    </citation>
    <scope>NUCLEOTIDE SEQUENCE</scope>
    <source>
        <strain evidence="3">CHK196-7946</strain>
    </source>
</reference>
<evidence type="ECO:0000259" key="2">
    <source>
        <dbReference type="Pfam" id="PF13556"/>
    </source>
</evidence>
<reference evidence="3" key="1">
    <citation type="journal article" date="2021" name="PeerJ">
        <title>Extensive microbial diversity within the chicken gut microbiome revealed by metagenomics and culture.</title>
        <authorList>
            <person name="Gilroy R."/>
            <person name="Ravi A."/>
            <person name="Getino M."/>
            <person name="Pursley I."/>
            <person name="Horton D.L."/>
            <person name="Alikhan N.F."/>
            <person name="Baker D."/>
            <person name="Gharbi K."/>
            <person name="Hall N."/>
            <person name="Watson M."/>
            <person name="Adriaenssens E.M."/>
            <person name="Foster-Nyarko E."/>
            <person name="Jarju S."/>
            <person name="Secka A."/>
            <person name="Antonio M."/>
            <person name="Oren A."/>
            <person name="Chaudhuri R.R."/>
            <person name="La Ragione R."/>
            <person name="Hildebrand F."/>
            <person name="Pallen M.J."/>
        </authorList>
    </citation>
    <scope>NUCLEOTIDE SEQUENCE</scope>
    <source>
        <strain evidence="3">CHK196-7946</strain>
    </source>
</reference>
<feature type="domain" description="Putative sugar diacid recognition" evidence="1">
    <location>
        <begin position="2"/>
        <end position="132"/>
    </location>
</feature>
<protein>
    <submittedName>
        <fullName evidence="3">Helix-turn-helix domain-containing protein</fullName>
    </submittedName>
</protein>
<dbReference type="InterPro" id="IPR051448">
    <property type="entry name" value="CdaR-like_regulators"/>
</dbReference>
<name>A0A9D2QB49_9FIRM</name>
<dbReference type="Pfam" id="PF13556">
    <property type="entry name" value="HTH_30"/>
    <property type="match status" value="1"/>
</dbReference>